<accession>D8TPW5</accession>
<feature type="compositionally biased region" description="Gly residues" evidence="1">
    <location>
        <begin position="734"/>
        <end position="743"/>
    </location>
</feature>
<sequence length="839" mass="91878">MYASACRLVGLLPTSTRTNNSTLPLCQSSRQDGLTHDMALRAIRKTWQVKSRQRAVTSKLHWVTMLQDVQSVHICPYCLPSGQPHHGPSMQGHKDLGFDVDAEVSGAFRLLNAEQAAGLNLRQRLALKAAIQAAATTVPPPGPSSGADSGTSNAAAGLPVCKLQLRRDSQNQDLFFFEPMDTNSTAAAASAGVSSGFFLDPEGRQIDELQKWLGLVEDEHRNGRPIPPLIINGLIKSGKSYMLNKVLPAVANTYYSSGRQHAGTVLSEPNFLHVKCLTLDRWSGSGVFLKGFLIKLKRSAANQQLSAAASTPAPSDNSAGAVVDAIQDFMWRLPRDRLNFLLIDEAQSFYLLELERDDFSLHSLKLDMDEVQLMWRIFKKLLLDSPHWVAWAITGSGMATLWANIAATPTNGFALISHHHRLNLSATVSKDVLQVAWEQLKAQTKRWDPALPSDLVWRSPPQIAMLAYLSRWWSSKWHSTAERLVEHGMIIKFTQVLIDLRMALQVPTDPCMVVPVLGQPTSQVLLLRELLDPMAGVEHAKLPPAFEALLSSFTTERNGRLYLDNLLFAQVLQAATTESGELLEEIIAIPSFSSTMFRELVVLGECCKDENFDSYEDLHSLLEAMASALALTPDKLLKVDWFIQVLDHRYNSHDSKVKFEEDYGAQPDIKVGLRWFHVLLSNILSHAPILEQEEFLRAYPSELAAFHSSGRISAALTKTYEPRRSCDSSSSGTQHGGSSGAQHGGSRDEGRGVMAMADKCTPVCLAPVAGCSQRGPLVHTTGRHGVWGQGGLRAATLAPRLHLMLAAVAPAGGGDYPGLSGAGYLMLLASTALFRLPSR</sequence>
<evidence type="ECO:0000313" key="3">
    <source>
        <dbReference type="Proteomes" id="UP000001058"/>
    </source>
</evidence>
<name>D8TPW5_VOLCA</name>
<feature type="region of interest" description="Disordered" evidence="1">
    <location>
        <begin position="723"/>
        <end position="750"/>
    </location>
</feature>
<dbReference type="OrthoDB" id="537030at2759"/>
<proteinExistence type="predicted"/>
<keyword evidence="3" id="KW-1185">Reference proteome</keyword>
<organism evidence="3">
    <name type="scientific">Volvox carteri f. nagariensis</name>
    <dbReference type="NCBI Taxonomy" id="3068"/>
    <lineage>
        <taxon>Eukaryota</taxon>
        <taxon>Viridiplantae</taxon>
        <taxon>Chlorophyta</taxon>
        <taxon>core chlorophytes</taxon>
        <taxon>Chlorophyceae</taxon>
        <taxon>CS clade</taxon>
        <taxon>Chlamydomonadales</taxon>
        <taxon>Volvocaceae</taxon>
        <taxon>Volvox</taxon>
    </lineage>
</organism>
<protein>
    <submittedName>
        <fullName evidence="2">Uncharacterized protein</fullName>
    </submittedName>
</protein>
<dbReference type="RefSeq" id="XP_002948424.1">
    <property type="nucleotide sequence ID" value="XM_002948378.1"/>
</dbReference>
<dbReference type="AlphaFoldDB" id="D8TPW5"/>
<gene>
    <name evidence="2" type="ORF">VOLCADRAFT_103891</name>
</gene>
<reference evidence="2 3" key="1">
    <citation type="journal article" date="2010" name="Science">
        <title>Genomic analysis of organismal complexity in the multicellular green alga Volvox carteri.</title>
        <authorList>
            <person name="Prochnik S.E."/>
            <person name="Umen J."/>
            <person name="Nedelcu A.M."/>
            <person name="Hallmann A."/>
            <person name="Miller S.M."/>
            <person name="Nishii I."/>
            <person name="Ferris P."/>
            <person name="Kuo A."/>
            <person name="Mitros T."/>
            <person name="Fritz-Laylin L.K."/>
            <person name="Hellsten U."/>
            <person name="Chapman J."/>
            <person name="Simakov O."/>
            <person name="Rensing S.A."/>
            <person name="Terry A."/>
            <person name="Pangilinan J."/>
            <person name="Kapitonov V."/>
            <person name="Jurka J."/>
            <person name="Salamov A."/>
            <person name="Shapiro H."/>
            <person name="Schmutz J."/>
            <person name="Grimwood J."/>
            <person name="Lindquist E."/>
            <person name="Lucas S."/>
            <person name="Grigoriev I.V."/>
            <person name="Schmitt R."/>
            <person name="Kirk D."/>
            <person name="Rokhsar D.S."/>
        </authorList>
    </citation>
    <scope>NUCLEOTIDE SEQUENCE [LARGE SCALE GENOMIC DNA]</scope>
    <source>
        <strain evidence="3">f. Nagariensis / Eve</strain>
    </source>
</reference>
<dbReference type="InParanoid" id="D8TPW5"/>
<dbReference type="eggNOG" id="ENOG502QPUE">
    <property type="taxonomic scope" value="Eukaryota"/>
</dbReference>
<dbReference type="KEGG" id="vcn:VOLCADRAFT_103891"/>
<evidence type="ECO:0000256" key="1">
    <source>
        <dbReference type="SAM" id="MobiDB-lite"/>
    </source>
</evidence>
<dbReference type="Proteomes" id="UP000001058">
    <property type="component" value="Unassembled WGS sequence"/>
</dbReference>
<dbReference type="GeneID" id="9625162"/>
<dbReference type="EMBL" id="GL378331">
    <property type="protein sequence ID" value="EFJ50299.1"/>
    <property type="molecule type" value="Genomic_DNA"/>
</dbReference>
<evidence type="ECO:0000313" key="2">
    <source>
        <dbReference type="EMBL" id="EFJ50299.1"/>
    </source>
</evidence>